<proteinExistence type="inferred from homology"/>
<dbReference type="InterPro" id="IPR007252">
    <property type="entry name" value="Nup84/Nup107"/>
</dbReference>
<evidence type="ECO:0000256" key="3">
    <source>
        <dbReference type="ARBA" id="ARBA00022816"/>
    </source>
</evidence>
<dbReference type="AlphaFoldDB" id="A0AAR5PRC2"/>
<evidence type="ECO:0000256" key="9">
    <source>
        <dbReference type="RuleBase" id="RU365072"/>
    </source>
</evidence>
<name>A0AAR5PRC2_DENPD</name>
<comment type="function">
    <text evidence="9">Functions as a component of the nuclear pore complex (NPC).</text>
</comment>
<dbReference type="PANTHER" id="PTHR13003:SF2">
    <property type="entry name" value="NUCLEAR PORE COMPLEX PROTEIN NUP107"/>
    <property type="match status" value="1"/>
</dbReference>
<dbReference type="RefSeq" id="XP_019763341.1">
    <property type="nucleotide sequence ID" value="XM_019907782.2"/>
</dbReference>
<dbReference type="GO" id="GO:0006606">
    <property type="term" value="P:protein import into nucleus"/>
    <property type="evidence" value="ECO:0007669"/>
    <property type="project" value="TreeGrafter"/>
</dbReference>
<sequence length="897" mass="103582">MDNDLNRSVRLLEDAVSSPSRGLFRKSISKFQTAKNRVPFNSMDLSVTLAPHEIEYLMTESPARVSSPSRGLLLRPMEKPLKIRANKLNLSVTLAPSEMDYLMTDSPSFYNQTMSDIMNSDKTLAGGIIQQENPWKTAVDSLYVEYFEVLQGQTESRDALEMLSELARCCSDALKIVRSLKSKVAIKTVDEELWLEKERDTWRLLYILFQDRLAVQSMMDEDAQIQYFGKSEKTCVENLFKRENLIRECQLVIDWLEAEACEKDDSVLHFSDSTVGWENTLHQLQSAETIAFGSSRPIVDKLDPDAPHYQKKPLHDIDMDDEKRLNYRIFQEIRCGKLGEAQKLARQCGHSWRAAIFEGWHLFHDPNIKEDIARSPDMDNSYQEMDSNELKDIEGNSNRDLWKVMALRYSIQEWISPYERAAVGVFCGNVNAILPVCNRWEDNLWAYMKSLVDIRVESEIRDCCTKDSGYLPLPEEYWLQRMSLHEVFTKLESSKNKAVRDEAKEHEHLIQKYIILDEIQALLKELADWSQSADISTHFLRFTAHVVLFLDQIGQGHKRDCVETVVKSYIKRLMDMNETQLVAYYVSKLNTSNQVHLYAQHLENIIELQERQLALEYAEQCGLDVLAIAKQIVVNTRSKPEHVDEAGNLQKKITETDELVISAIDWLVFFENQRLDVLIQTNAIIFKFLLLGKLDAAQLAFNKIPSDAIRQVTAEVEDTSEETNQIIKEHLSYKVYLEAYEAFNEWFKQMKNQPEAPEDLPENTQFSQKVAYEHRLSQHKVEVERWKLTNKHLAITANKQLYNVLLFPDGWLNGAKDCYHLRKTVLPEVTFLLCSVLSESEMYEECVQLADIIASEKHCLYKEFTEEQLSDLLTKIAEAAVALTEASKDPWGNEITA</sequence>
<protein>
    <recommendedName>
        <fullName evidence="9">Nuclear pore complex protein</fullName>
    </recommendedName>
</protein>
<keyword evidence="3" id="KW-0509">mRNA transport</keyword>
<dbReference type="GO" id="GO:0006406">
    <property type="term" value="P:mRNA export from nucleus"/>
    <property type="evidence" value="ECO:0007669"/>
    <property type="project" value="TreeGrafter"/>
</dbReference>
<reference evidence="11" key="1">
    <citation type="journal article" date="2013" name="Genome Biol.">
        <title>Draft genome of the mountain pine beetle, Dendroctonus ponderosae Hopkins, a major forest pest.</title>
        <authorList>
            <person name="Keeling C.I."/>
            <person name="Yuen M.M."/>
            <person name="Liao N.Y."/>
            <person name="Docking T.R."/>
            <person name="Chan S.K."/>
            <person name="Taylor G.A."/>
            <person name="Palmquist D.L."/>
            <person name="Jackman S.D."/>
            <person name="Nguyen A."/>
            <person name="Li M."/>
            <person name="Henderson H."/>
            <person name="Janes J.K."/>
            <person name="Zhao Y."/>
            <person name="Pandoh P."/>
            <person name="Moore R."/>
            <person name="Sperling F.A."/>
            <person name="Huber D.P."/>
            <person name="Birol I."/>
            <person name="Jones S.J."/>
            <person name="Bohlmann J."/>
        </authorList>
    </citation>
    <scope>NUCLEOTIDE SEQUENCE</scope>
</reference>
<keyword evidence="5 9" id="KW-0811">Translocation</keyword>
<keyword evidence="2 9" id="KW-0813">Transport</keyword>
<dbReference type="EnsemblMetazoa" id="XM_019907782.1">
    <property type="protein sequence ID" value="XP_019763341.1"/>
    <property type="gene ID" value="LOC109539796"/>
</dbReference>
<evidence type="ECO:0000313" key="10">
    <source>
        <dbReference type="EnsemblMetazoa" id="XP_019763341.1"/>
    </source>
</evidence>
<dbReference type="KEGG" id="dpa:109539796"/>
<dbReference type="Pfam" id="PF04121">
    <property type="entry name" value="Nup84_Nup100"/>
    <property type="match status" value="1"/>
</dbReference>
<evidence type="ECO:0000256" key="2">
    <source>
        <dbReference type="ARBA" id="ARBA00022448"/>
    </source>
</evidence>
<dbReference type="GO" id="GO:0017056">
    <property type="term" value="F:structural constituent of nuclear pore"/>
    <property type="evidence" value="ECO:0007669"/>
    <property type="project" value="UniProtKB-UniRule"/>
</dbReference>
<evidence type="ECO:0000256" key="6">
    <source>
        <dbReference type="ARBA" id="ARBA00023132"/>
    </source>
</evidence>
<dbReference type="FunFam" id="1.10.3450.20:FF:000001">
    <property type="entry name" value="Nuclear pore complex protein"/>
    <property type="match status" value="1"/>
</dbReference>
<dbReference type="Proteomes" id="UP000019118">
    <property type="component" value="Unassembled WGS sequence"/>
</dbReference>
<dbReference type="Gene3D" id="1.20.190.50">
    <property type="match status" value="1"/>
</dbReference>
<evidence type="ECO:0000256" key="4">
    <source>
        <dbReference type="ARBA" id="ARBA00022927"/>
    </source>
</evidence>
<keyword evidence="8 9" id="KW-0539">Nucleus</keyword>
<dbReference type="PANTHER" id="PTHR13003">
    <property type="entry name" value="NUP107-RELATED"/>
    <property type="match status" value="1"/>
</dbReference>
<dbReference type="GO" id="GO:0031080">
    <property type="term" value="C:nuclear pore outer ring"/>
    <property type="evidence" value="ECO:0007669"/>
    <property type="project" value="TreeGrafter"/>
</dbReference>
<evidence type="ECO:0000256" key="5">
    <source>
        <dbReference type="ARBA" id="ARBA00023010"/>
    </source>
</evidence>
<reference evidence="10" key="2">
    <citation type="submission" date="2024-08" db="UniProtKB">
        <authorList>
            <consortium name="EnsemblMetazoa"/>
        </authorList>
    </citation>
    <scope>IDENTIFICATION</scope>
</reference>
<evidence type="ECO:0000313" key="11">
    <source>
        <dbReference type="Proteomes" id="UP000019118"/>
    </source>
</evidence>
<dbReference type="CTD" id="57122"/>
<evidence type="ECO:0000256" key="8">
    <source>
        <dbReference type="ARBA" id="ARBA00023242"/>
    </source>
</evidence>
<dbReference type="GeneID" id="109539796"/>
<comment type="subunit">
    <text evidence="9">Part of the nuclear pore complex (NPC).</text>
</comment>
<dbReference type="GO" id="GO:0031965">
    <property type="term" value="C:nuclear membrane"/>
    <property type="evidence" value="ECO:0007669"/>
    <property type="project" value="UniProtKB-SubCell"/>
</dbReference>
<evidence type="ECO:0000256" key="7">
    <source>
        <dbReference type="ARBA" id="ARBA00023136"/>
    </source>
</evidence>
<dbReference type="Gene3D" id="1.10.3450.20">
    <property type="match status" value="1"/>
</dbReference>
<keyword evidence="7 9" id="KW-0472">Membrane</keyword>
<organism evidence="10 11">
    <name type="scientific">Dendroctonus ponderosae</name>
    <name type="common">Mountain pine beetle</name>
    <dbReference type="NCBI Taxonomy" id="77166"/>
    <lineage>
        <taxon>Eukaryota</taxon>
        <taxon>Metazoa</taxon>
        <taxon>Ecdysozoa</taxon>
        <taxon>Arthropoda</taxon>
        <taxon>Hexapoda</taxon>
        <taxon>Insecta</taxon>
        <taxon>Pterygota</taxon>
        <taxon>Neoptera</taxon>
        <taxon>Endopterygota</taxon>
        <taxon>Coleoptera</taxon>
        <taxon>Polyphaga</taxon>
        <taxon>Cucujiformia</taxon>
        <taxon>Curculionidae</taxon>
        <taxon>Scolytinae</taxon>
        <taxon>Dendroctonus</taxon>
    </lineage>
</organism>
<keyword evidence="6 9" id="KW-0906">Nuclear pore complex</keyword>
<comment type="similarity">
    <text evidence="1 9">Belongs to the nucleoporin Nup84/Nup107 family.</text>
</comment>
<evidence type="ECO:0000256" key="1">
    <source>
        <dbReference type="ARBA" id="ARBA00009510"/>
    </source>
</evidence>
<accession>A0AAR5PRC2</accession>
<comment type="subcellular location">
    <subcellularLocation>
        <location evidence="9">Nucleus</location>
        <location evidence="9">Nuclear pore complex</location>
    </subcellularLocation>
    <subcellularLocation>
        <location evidence="9">Nucleus membrane</location>
    </subcellularLocation>
</comment>
<keyword evidence="4" id="KW-0653">Protein transport</keyword>
<dbReference type="GO" id="GO:0000973">
    <property type="term" value="P:post-transcriptional tethering of RNA polymerase II gene DNA at nuclear periphery"/>
    <property type="evidence" value="ECO:0007669"/>
    <property type="project" value="TreeGrafter"/>
</dbReference>
<keyword evidence="11" id="KW-1185">Reference proteome</keyword>